<dbReference type="Gene3D" id="3.40.50.720">
    <property type="entry name" value="NAD(P)-binding Rossmann-like Domain"/>
    <property type="match status" value="1"/>
</dbReference>
<dbReference type="SUPFAM" id="SSF48179">
    <property type="entry name" value="6-phosphogluconate dehydrogenase C-terminal domain-like"/>
    <property type="match status" value="1"/>
</dbReference>
<feature type="site" description="Important for catalytic activity" evidence="2">
    <location>
        <position position="159"/>
    </location>
</feature>
<evidence type="ECO:0000256" key="2">
    <source>
        <dbReference type="PIRSR" id="PIRSR000105-1"/>
    </source>
</evidence>
<evidence type="ECO:0000256" key="4">
    <source>
        <dbReference type="PIRSR" id="PIRSR000105-3"/>
    </source>
</evidence>
<feature type="binding site" evidence="4">
    <location>
        <position position="75"/>
    </location>
    <ligand>
        <name>CoA</name>
        <dbReference type="ChEBI" id="CHEBI:57287"/>
    </ligand>
</feature>
<dbReference type="InterPro" id="IPR008927">
    <property type="entry name" value="6-PGluconate_DH-like_C_sf"/>
</dbReference>
<dbReference type="RefSeq" id="WP_166343234.1">
    <property type="nucleotide sequence ID" value="NZ_CP088280.1"/>
</dbReference>
<dbReference type="Pfam" id="PF02737">
    <property type="entry name" value="3HCDH_N"/>
    <property type="match status" value="1"/>
</dbReference>
<dbReference type="SUPFAM" id="SSF51735">
    <property type="entry name" value="NAD(P)-binding Rossmann-fold domains"/>
    <property type="match status" value="1"/>
</dbReference>
<dbReference type="InterPro" id="IPR006176">
    <property type="entry name" value="3-OHacyl-CoA_DH_NAD-bd"/>
</dbReference>
<dbReference type="FunFam" id="3.40.50.720:FF:000009">
    <property type="entry name" value="Fatty oxidation complex, alpha subunit"/>
    <property type="match status" value="1"/>
</dbReference>
<reference evidence="7" key="1">
    <citation type="submission" date="2020-06" db="EMBL/GenBank/DDBJ databases">
        <title>Whole Genome Sequence of Bradyrhizobium sp. Strain 323S2.</title>
        <authorList>
            <person name="Bromfield E.S.P."/>
        </authorList>
    </citation>
    <scope>NUCLEOTIDE SEQUENCE [LARGE SCALE GENOMIC DNA]</scope>
    <source>
        <strain evidence="7">323S2</strain>
    </source>
</reference>
<dbReference type="InterPro" id="IPR013328">
    <property type="entry name" value="6PGD_dom2"/>
</dbReference>
<dbReference type="Gene3D" id="1.10.1040.10">
    <property type="entry name" value="N-(1-d-carboxylethyl)-l-norvaline Dehydrogenase, domain 2"/>
    <property type="match status" value="1"/>
</dbReference>
<accession>A0A7Z0Q5F7</accession>
<dbReference type="GO" id="GO:0016616">
    <property type="term" value="F:oxidoreductase activity, acting on the CH-OH group of donors, NAD or NADP as acceptor"/>
    <property type="evidence" value="ECO:0007669"/>
    <property type="project" value="InterPro"/>
</dbReference>
<proteinExistence type="predicted"/>
<protein>
    <submittedName>
        <fullName evidence="7">3-hydroxybutyryl-CoA dehydrogenase</fullName>
    </submittedName>
</protein>
<dbReference type="NCBIfam" id="NF005875">
    <property type="entry name" value="PRK07819.1"/>
    <property type="match status" value="1"/>
</dbReference>
<keyword evidence="1" id="KW-0560">Oxidoreductase</keyword>
<dbReference type="NCBIfam" id="NF004474">
    <property type="entry name" value="PRK05808.1"/>
    <property type="match status" value="1"/>
</dbReference>
<evidence type="ECO:0000259" key="6">
    <source>
        <dbReference type="Pfam" id="PF02737"/>
    </source>
</evidence>
<dbReference type="EMBL" id="JACBFH010000001">
    <property type="protein sequence ID" value="NYY87598.1"/>
    <property type="molecule type" value="Genomic_DNA"/>
</dbReference>
<dbReference type="PIRSF" id="PIRSF000105">
    <property type="entry name" value="HCDH"/>
    <property type="match status" value="1"/>
</dbReference>
<feature type="binding site" evidence="4">
    <location>
        <position position="138"/>
    </location>
    <ligand>
        <name>CoA</name>
        <dbReference type="ChEBI" id="CHEBI:57287"/>
    </ligand>
</feature>
<feature type="binding site" evidence="3">
    <location>
        <begin position="29"/>
        <end position="34"/>
    </location>
    <ligand>
        <name>NAD(+)</name>
        <dbReference type="ChEBI" id="CHEBI:57540"/>
    </ligand>
</feature>
<dbReference type="Pfam" id="PF00725">
    <property type="entry name" value="3HCDH"/>
    <property type="match status" value="1"/>
</dbReference>
<feature type="domain" description="3-hydroxyacyl-CoA dehydrogenase C-terminal" evidence="5">
    <location>
        <begin position="205"/>
        <end position="301"/>
    </location>
</feature>
<dbReference type="InterPro" id="IPR036291">
    <property type="entry name" value="NAD(P)-bd_dom_sf"/>
</dbReference>
<evidence type="ECO:0000256" key="1">
    <source>
        <dbReference type="ARBA" id="ARBA00023002"/>
    </source>
</evidence>
<dbReference type="InterPro" id="IPR006108">
    <property type="entry name" value="3HC_DH_C"/>
</dbReference>
<dbReference type="PANTHER" id="PTHR48075:SF5">
    <property type="entry name" value="3-HYDROXYBUTYRYL-COA DEHYDROGENASE"/>
    <property type="match status" value="1"/>
</dbReference>
<feature type="binding site" evidence="4">
    <location>
        <position position="68"/>
    </location>
    <ligand>
        <name>CoA</name>
        <dbReference type="ChEBI" id="CHEBI:57287"/>
    </ligand>
</feature>
<feature type="binding site" evidence="3">
    <location>
        <position position="52"/>
    </location>
    <ligand>
        <name>NAD(+)</name>
        <dbReference type="ChEBI" id="CHEBI:57540"/>
    </ligand>
</feature>
<name>A0A7Z0Q5F7_9BRAD</name>
<evidence type="ECO:0000259" key="5">
    <source>
        <dbReference type="Pfam" id="PF00725"/>
    </source>
</evidence>
<dbReference type="AlphaFoldDB" id="A0A7Z0Q5F7"/>
<gene>
    <name evidence="7" type="ORF">G6321_03865</name>
</gene>
<feature type="binding site" evidence="3">
    <location>
        <position position="111"/>
    </location>
    <ligand>
        <name>NAD(+)</name>
        <dbReference type="ChEBI" id="CHEBI:57540"/>
    </ligand>
</feature>
<dbReference type="InterPro" id="IPR022694">
    <property type="entry name" value="3-OHacyl-CoA_DH"/>
</dbReference>
<feature type="binding site" evidence="3">
    <location>
        <position position="138"/>
    </location>
    <ligand>
        <name>NAD(+)</name>
        <dbReference type="ChEBI" id="CHEBI:57540"/>
    </ligand>
</feature>
<sequence>MQEQWGRAVWHARKDEGYEAMINTVGIIGAGTMGNGIAQICAAAGLSVVMVDISDAAVNRGLSTVGGSLERLVKKEKMSAADREAALKRITGTTDRAKLADCDLVIEAATENEELKVKILKDLCATLSPRTLLATNTSSISITKLAAATDRPDRFIGMHFFNPVPVMALLELIRGLQTSDDTHAKALDFAKRVGKVAITAKNSPGFAVNRILCPMINEAIFALQEGIATAEEIDAGMKLGCNHPIGPLALADLVGLDTMLSVMEVFYKGFNDPKYRPAPLLKEMVDAGHLGRKTGQGFYTYSA</sequence>
<evidence type="ECO:0000256" key="3">
    <source>
        <dbReference type="PIRSR" id="PIRSR000105-2"/>
    </source>
</evidence>
<feature type="binding site" evidence="3">
    <location>
        <position position="293"/>
    </location>
    <ligand>
        <name>NAD(+)</name>
        <dbReference type="ChEBI" id="CHEBI:57540"/>
    </ligand>
</feature>
<dbReference type="GO" id="GO:0006631">
    <property type="term" value="P:fatty acid metabolic process"/>
    <property type="evidence" value="ECO:0007669"/>
    <property type="project" value="InterPro"/>
</dbReference>
<dbReference type="PANTHER" id="PTHR48075">
    <property type="entry name" value="3-HYDROXYACYL-COA DEHYDROGENASE FAMILY PROTEIN"/>
    <property type="match status" value="1"/>
</dbReference>
<comment type="caution">
    <text evidence="7">The sequence shown here is derived from an EMBL/GenBank/DDBJ whole genome shotgun (WGS) entry which is preliminary data.</text>
</comment>
<organism evidence="7">
    <name type="scientific">Bradyrhizobium barranii subsp. barranii</name>
    <dbReference type="NCBI Taxonomy" id="2823807"/>
    <lineage>
        <taxon>Bacteria</taxon>
        <taxon>Pseudomonadati</taxon>
        <taxon>Pseudomonadota</taxon>
        <taxon>Alphaproteobacteria</taxon>
        <taxon>Hyphomicrobiales</taxon>
        <taxon>Nitrobacteraceae</taxon>
        <taxon>Bradyrhizobium</taxon>
        <taxon>Bradyrhizobium barranii</taxon>
    </lineage>
</organism>
<dbReference type="GO" id="GO:0070403">
    <property type="term" value="F:NAD+ binding"/>
    <property type="evidence" value="ECO:0007669"/>
    <property type="project" value="InterPro"/>
</dbReference>
<feature type="binding site" evidence="3">
    <location>
        <position position="162"/>
    </location>
    <ligand>
        <name>NAD(+)</name>
        <dbReference type="ChEBI" id="CHEBI:57540"/>
    </ligand>
</feature>
<feature type="binding site" evidence="3">
    <location>
        <position position="116"/>
    </location>
    <ligand>
        <name>NAD(+)</name>
        <dbReference type="ChEBI" id="CHEBI:57540"/>
    </ligand>
</feature>
<evidence type="ECO:0000313" key="7">
    <source>
        <dbReference type="EMBL" id="NYY87598.1"/>
    </source>
</evidence>
<keyword evidence="3" id="KW-0520">NAD</keyword>
<feature type="domain" description="3-hydroxyacyl-CoA dehydrogenase NAD binding" evidence="6">
    <location>
        <begin position="24"/>
        <end position="202"/>
    </location>
</feature>